<evidence type="ECO:0000259" key="1">
    <source>
        <dbReference type="Pfam" id="PF13472"/>
    </source>
</evidence>
<proteinExistence type="predicted"/>
<dbReference type="SUPFAM" id="SSF52266">
    <property type="entry name" value="SGNH hydrolase"/>
    <property type="match status" value="1"/>
</dbReference>
<dbReference type="InterPro" id="IPR051532">
    <property type="entry name" value="Ester_Hydrolysis_Enzymes"/>
</dbReference>
<dbReference type="PANTHER" id="PTHR30383">
    <property type="entry name" value="THIOESTERASE 1/PROTEASE 1/LYSOPHOSPHOLIPASE L1"/>
    <property type="match status" value="1"/>
</dbReference>
<organism evidence="2">
    <name type="scientific">Lyngbya confervoides BDU141951</name>
    <dbReference type="NCBI Taxonomy" id="1574623"/>
    <lineage>
        <taxon>Bacteria</taxon>
        <taxon>Bacillati</taxon>
        <taxon>Cyanobacteriota</taxon>
        <taxon>Cyanophyceae</taxon>
        <taxon>Oscillatoriophycideae</taxon>
        <taxon>Oscillatoriales</taxon>
        <taxon>Microcoleaceae</taxon>
        <taxon>Lyngbya</taxon>
    </lineage>
</organism>
<dbReference type="Gene3D" id="3.40.50.1110">
    <property type="entry name" value="SGNH hydrolase"/>
    <property type="match status" value="1"/>
</dbReference>
<dbReference type="AlphaFoldDB" id="A0A0C1Y452"/>
<comment type="caution">
    <text evidence="2">The sequence shown here is derived from an EMBL/GenBank/DDBJ whole genome shotgun (WGS) entry which is preliminary data.</text>
</comment>
<reference evidence="2" key="3">
    <citation type="submission" date="2020-02" db="EMBL/GenBank/DDBJ databases">
        <authorList>
            <person name="Sarangi A.N."/>
            <person name="Ghosh S."/>
            <person name="Mukherjee M."/>
            <person name="Tripathy S."/>
        </authorList>
    </citation>
    <scope>NUCLEOTIDE SEQUENCE</scope>
    <source>
        <strain evidence="2">BDU141951</strain>
    </source>
</reference>
<protein>
    <submittedName>
        <fullName evidence="2">Lipase</fullName>
    </submittedName>
</protein>
<dbReference type="Pfam" id="PF13472">
    <property type="entry name" value="Lipase_GDSL_2"/>
    <property type="match status" value="1"/>
</dbReference>
<feature type="domain" description="SGNH hydrolase-type esterase" evidence="1">
    <location>
        <begin position="7"/>
        <end position="183"/>
    </location>
</feature>
<sequence length="207" mass="22734">MSPRIFFIGDSFIHGTGDPTCLGWVGRVCARAMAHNHAFTGYNLGVRGDTTQLIHQRWQPEVQSRSANPASVGFVFSFGANDVNLNDETSQPRVPLADSVAYAQAILGDAQKIDPVLMVESPPIANDLAANQRLAELNQHILDLCQVLAIPHIRTCAALLNTPSWMEEAIANDGAHPREQGYTALAEIILSSQQWSQWLEQFSRIDT</sequence>
<gene>
    <name evidence="2" type="ORF">QQ91_013380</name>
</gene>
<name>A0A0C1Y452_9CYAN</name>
<dbReference type="EMBL" id="JTHE02000003">
    <property type="protein sequence ID" value="NEV68104.1"/>
    <property type="molecule type" value="Genomic_DNA"/>
</dbReference>
<evidence type="ECO:0000313" key="2">
    <source>
        <dbReference type="EMBL" id="NEV68104.1"/>
    </source>
</evidence>
<accession>A0A0C1Y452</accession>
<reference evidence="2" key="1">
    <citation type="submission" date="2014-11" db="EMBL/GenBank/DDBJ databases">
        <authorList>
            <person name="Malar M.C."/>
            <person name="Sen D."/>
            <person name="Tripathy S."/>
        </authorList>
    </citation>
    <scope>NUCLEOTIDE SEQUENCE</scope>
    <source>
        <strain evidence="2">BDU141951</strain>
    </source>
</reference>
<dbReference type="InterPro" id="IPR013830">
    <property type="entry name" value="SGNH_hydro"/>
</dbReference>
<reference evidence="2" key="2">
    <citation type="journal article" date="2015" name="Genome Announc.">
        <title>Draft Genome Sequence of Filamentous Marine Cyanobacterium Lyngbya confervoides Strain BDU141951.</title>
        <authorList>
            <person name="Chandrababunaidu M.M."/>
            <person name="Sen D."/>
            <person name="Tripathy S."/>
        </authorList>
    </citation>
    <scope>NUCLEOTIDE SEQUENCE</scope>
    <source>
        <strain evidence="2">BDU141951</strain>
    </source>
</reference>
<dbReference type="PANTHER" id="PTHR30383:SF29">
    <property type="entry name" value="SGNH HYDROLASE-TYPE ESTERASE DOMAIN-CONTAINING PROTEIN"/>
    <property type="match status" value="1"/>
</dbReference>
<dbReference type="InterPro" id="IPR036514">
    <property type="entry name" value="SGNH_hydro_sf"/>
</dbReference>